<name>A0ABY5C6D2_9LACO</name>
<accession>A0ABY5C6D2</accession>
<evidence type="ECO:0000313" key="1">
    <source>
        <dbReference type="EMBL" id="USS93986.1"/>
    </source>
</evidence>
<organism evidence="1 2">
    <name type="scientific">Fructilactobacillus ixorae</name>
    <dbReference type="NCBI Taxonomy" id="1750535"/>
    <lineage>
        <taxon>Bacteria</taxon>
        <taxon>Bacillati</taxon>
        <taxon>Bacillota</taxon>
        <taxon>Bacilli</taxon>
        <taxon>Lactobacillales</taxon>
        <taxon>Lactobacillaceae</taxon>
        <taxon>Fructilactobacillus</taxon>
    </lineage>
</organism>
<keyword evidence="1" id="KW-0614">Plasmid</keyword>
<evidence type="ECO:0000313" key="2">
    <source>
        <dbReference type="Proteomes" id="UP001057532"/>
    </source>
</evidence>
<dbReference type="RefSeq" id="WP_252780871.1">
    <property type="nucleotide sequence ID" value="NZ_CP097479.1"/>
</dbReference>
<protein>
    <submittedName>
        <fullName evidence="1">DUF3310 domain-containing protein</fullName>
    </submittedName>
</protein>
<geneLocation type="plasmid" evidence="1 2">
    <name>punnamed</name>
</geneLocation>
<dbReference type="Pfam" id="PF11753">
    <property type="entry name" value="DUF3310"/>
    <property type="match status" value="1"/>
</dbReference>
<proteinExistence type="predicted"/>
<dbReference type="Proteomes" id="UP001057532">
    <property type="component" value="Plasmid punnamed"/>
</dbReference>
<dbReference type="EMBL" id="CP097479">
    <property type="protein sequence ID" value="USS93986.1"/>
    <property type="molecule type" value="Genomic_DNA"/>
</dbReference>
<gene>
    <name evidence="1" type="ORF">M8332_07115</name>
</gene>
<dbReference type="InterPro" id="IPR021739">
    <property type="entry name" value="SaV-like"/>
</dbReference>
<keyword evidence="2" id="KW-1185">Reference proteome</keyword>
<reference evidence="1" key="1">
    <citation type="submission" date="2022-05" db="EMBL/GenBank/DDBJ databases">
        <authorList>
            <person name="Oliphant S.A."/>
            <person name="Watson-Haigh N.S."/>
            <person name="Sumby K.M."/>
            <person name="Gardner J.M."/>
            <person name="Jiranek V."/>
        </authorList>
    </citation>
    <scope>NUCLEOTIDE SEQUENCE</scope>
    <source>
        <strain evidence="1">Ru20-1</strain>
        <plasmid evidence="1">punnamed</plasmid>
    </source>
</reference>
<sequence length="72" mass="8710">MQPQNRYKHGKYDLIHHLSDIFPRNWFIGFMAGNVIKYVVRFEDKGTPVQDLEKAKDYLERLIDWRKAENND</sequence>